<sequence>MLTKTQQTGCGNQNGNPQQALKDKCVIECGCSRHMTGNISFLSDFEEINGGYVAFGGNPKGGSKRDKLPDENHILLRVPRENNMYNVNLKNKEKQHRASYKSKPVSSVSHPLQSLHMDLFGPTFVKSLNKNSYCLVVTDDYSRFSCVFFLATKDETSAILKTFITGIENQINHKVKIIRCDNETEFKNHDLNQLCGMKGIKREFSVARTPQQNKVVERKNRTLIEAARTILADSLLPIPFWAEAVNTACYVQNRVLVTDW</sequence>
<evidence type="ECO:0000313" key="2">
    <source>
        <dbReference type="EMBL" id="GFB14437.1"/>
    </source>
</evidence>
<proteinExistence type="predicted"/>
<dbReference type="GO" id="GO:0015074">
    <property type="term" value="P:DNA integration"/>
    <property type="evidence" value="ECO:0007669"/>
    <property type="project" value="InterPro"/>
</dbReference>
<name>A0A699KWJ1_TANCI</name>
<reference evidence="2" key="1">
    <citation type="journal article" date="2019" name="Sci. Rep.">
        <title>Draft genome of Tanacetum cinerariifolium, the natural source of mosquito coil.</title>
        <authorList>
            <person name="Yamashiro T."/>
            <person name="Shiraishi A."/>
            <person name="Satake H."/>
            <person name="Nakayama K."/>
        </authorList>
    </citation>
    <scope>NUCLEOTIDE SEQUENCE</scope>
</reference>
<dbReference type="GO" id="GO:0003676">
    <property type="term" value="F:nucleic acid binding"/>
    <property type="evidence" value="ECO:0007669"/>
    <property type="project" value="InterPro"/>
</dbReference>
<dbReference type="InterPro" id="IPR012337">
    <property type="entry name" value="RNaseH-like_sf"/>
</dbReference>
<dbReference type="PANTHER" id="PTHR42648:SF32">
    <property type="entry name" value="RIBONUCLEASE H-LIKE DOMAIN, GAG-PRE-INTEGRASE DOMAIN PROTEIN-RELATED"/>
    <property type="match status" value="1"/>
</dbReference>
<gene>
    <name evidence="2" type="ORF">Tci_686408</name>
</gene>
<dbReference type="InterPro" id="IPR039537">
    <property type="entry name" value="Retrotran_Ty1/copia-like"/>
</dbReference>
<dbReference type="InterPro" id="IPR001584">
    <property type="entry name" value="Integrase_cat-core"/>
</dbReference>
<protein>
    <submittedName>
        <fullName evidence="2">Putative ribonuclease H-like domain-containing protein</fullName>
    </submittedName>
</protein>
<accession>A0A699KWJ1</accession>
<dbReference type="SUPFAM" id="SSF53098">
    <property type="entry name" value="Ribonuclease H-like"/>
    <property type="match status" value="1"/>
</dbReference>
<dbReference type="Pfam" id="PF00665">
    <property type="entry name" value="rve"/>
    <property type="match status" value="1"/>
</dbReference>
<feature type="domain" description="Integrase catalytic" evidence="1">
    <location>
        <begin position="100"/>
        <end position="260"/>
    </location>
</feature>
<dbReference type="PROSITE" id="PS50994">
    <property type="entry name" value="INTEGRASE"/>
    <property type="match status" value="1"/>
</dbReference>
<dbReference type="Gene3D" id="3.30.420.10">
    <property type="entry name" value="Ribonuclease H-like superfamily/Ribonuclease H"/>
    <property type="match status" value="1"/>
</dbReference>
<organism evidence="2">
    <name type="scientific">Tanacetum cinerariifolium</name>
    <name type="common">Dalmatian daisy</name>
    <name type="synonym">Chrysanthemum cinerariifolium</name>
    <dbReference type="NCBI Taxonomy" id="118510"/>
    <lineage>
        <taxon>Eukaryota</taxon>
        <taxon>Viridiplantae</taxon>
        <taxon>Streptophyta</taxon>
        <taxon>Embryophyta</taxon>
        <taxon>Tracheophyta</taxon>
        <taxon>Spermatophyta</taxon>
        <taxon>Magnoliopsida</taxon>
        <taxon>eudicotyledons</taxon>
        <taxon>Gunneridae</taxon>
        <taxon>Pentapetalae</taxon>
        <taxon>asterids</taxon>
        <taxon>campanulids</taxon>
        <taxon>Asterales</taxon>
        <taxon>Asteraceae</taxon>
        <taxon>Asteroideae</taxon>
        <taxon>Anthemideae</taxon>
        <taxon>Anthemidinae</taxon>
        <taxon>Tanacetum</taxon>
    </lineage>
</organism>
<dbReference type="InterPro" id="IPR036397">
    <property type="entry name" value="RNaseH_sf"/>
</dbReference>
<dbReference type="AlphaFoldDB" id="A0A699KWJ1"/>
<evidence type="ECO:0000259" key="1">
    <source>
        <dbReference type="PROSITE" id="PS50994"/>
    </source>
</evidence>
<dbReference type="PANTHER" id="PTHR42648">
    <property type="entry name" value="TRANSPOSASE, PUTATIVE-RELATED"/>
    <property type="match status" value="1"/>
</dbReference>
<dbReference type="EMBL" id="BKCJ010561741">
    <property type="protein sequence ID" value="GFB14437.1"/>
    <property type="molecule type" value="Genomic_DNA"/>
</dbReference>
<comment type="caution">
    <text evidence="2">The sequence shown here is derived from an EMBL/GenBank/DDBJ whole genome shotgun (WGS) entry which is preliminary data.</text>
</comment>